<organism evidence="2 3">
    <name type="scientific">Enterobacter cloacae</name>
    <dbReference type="NCBI Taxonomy" id="550"/>
    <lineage>
        <taxon>Bacteria</taxon>
        <taxon>Pseudomonadati</taxon>
        <taxon>Pseudomonadota</taxon>
        <taxon>Gammaproteobacteria</taxon>
        <taxon>Enterobacterales</taxon>
        <taxon>Enterobacteriaceae</taxon>
        <taxon>Enterobacter</taxon>
        <taxon>Enterobacter cloacae complex</taxon>
    </lineage>
</organism>
<dbReference type="Pfam" id="PF17765">
    <property type="entry name" value="MLTR_LBD"/>
    <property type="match status" value="1"/>
</dbReference>
<dbReference type="EMBL" id="UGJB01000004">
    <property type="protein sequence ID" value="STQ13501.1"/>
    <property type="molecule type" value="Genomic_DNA"/>
</dbReference>
<feature type="domain" description="MmyB-like transcription regulator ligand binding" evidence="1">
    <location>
        <begin position="5"/>
        <end position="98"/>
    </location>
</feature>
<sequence>MLPIFVSYFRAAMAEHRGDPLWEAKLARFFAVSEEFKTLWHQRNDVRGVENQLKLFTHPELGEFTLQQMYWYSAPRNGSRLLVYLPVDDAGERAMEWLAEQAK</sequence>
<dbReference type="Gene3D" id="3.30.450.180">
    <property type="match status" value="1"/>
</dbReference>
<reference evidence="2 3" key="1">
    <citation type="submission" date="2018-06" db="EMBL/GenBank/DDBJ databases">
        <authorList>
            <consortium name="Pathogen Informatics"/>
            <person name="Doyle S."/>
        </authorList>
    </citation>
    <scope>NUCLEOTIDE SEQUENCE [LARGE SCALE GENOMIC DNA]</scope>
    <source>
        <strain evidence="2 3">NCTC10005</strain>
    </source>
</reference>
<protein>
    <submittedName>
        <fullName evidence="2">Helix-turn-helix domain-containing protein</fullName>
    </submittedName>
</protein>
<gene>
    <name evidence="2" type="ORF">NCTC10005_06324</name>
</gene>
<dbReference type="AlphaFoldDB" id="A0A377M796"/>
<dbReference type="InterPro" id="IPR041413">
    <property type="entry name" value="MLTR_LBD"/>
</dbReference>
<dbReference type="PANTHER" id="PTHR35010">
    <property type="entry name" value="BLL4672 PROTEIN-RELATED"/>
    <property type="match status" value="1"/>
</dbReference>
<evidence type="ECO:0000259" key="1">
    <source>
        <dbReference type="Pfam" id="PF17765"/>
    </source>
</evidence>
<dbReference type="PANTHER" id="PTHR35010:SF2">
    <property type="entry name" value="BLL4672 PROTEIN"/>
    <property type="match status" value="1"/>
</dbReference>
<evidence type="ECO:0000313" key="2">
    <source>
        <dbReference type="EMBL" id="STQ13501.1"/>
    </source>
</evidence>
<evidence type="ECO:0000313" key="3">
    <source>
        <dbReference type="Proteomes" id="UP000255106"/>
    </source>
</evidence>
<name>A0A377M796_ENTCL</name>
<accession>A0A377M796</accession>
<proteinExistence type="predicted"/>
<dbReference type="Proteomes" id="UP000255106">
    <property type="component" value="Unassembled WGS sequence"/>
</dbReference>